<dbReference type="PANTHER" id="PTHR34448:SF1">
    <property type="entry name" value="BLL6088 PROTEIN"/>
    <property type="match status" value="1"/>
</dbReference>
<proteinExistence type="predicted"/>
<dbReference type="Pfam" id="PF26233">
    <property type="entry name" value="NicX"/>
    <property type="match status" value="1"/>
</dbReference>
<accession>A0A1W2DBC8</accession>
<reference evidence="2 3" key="1">
    <citation type="submission" date="2017-04" db="EMBL/GenBank/DDBJ databases">
        <authorList>
            <person name="Afonso C.L."/>
            <person name="Miller P.J."/>
            <person name="Scott M.A."/>
            <person name="Spackman E."/>
            <person name="Goraichik I."/>
            <person name="Dimitrov K.M."/>
            <person name="Suarez D.L."/>
            <person name="Swayne D.E."/>
        </authorList>
    </citation>
    <scope>NUCLEOTIDE SEQUENCE [LARGE SCALE GENOMIC DNA]</scope>
    <source>
        <strain evidence="2 3">CGMCC 1.12644</strain>
    </source>
</reference>
<evidence type="ECO:0000313" key="2">
    <source>
        <dbReference type="EMBL" id="SMC94693.1"/>
    </source>
</evidence>
<dbReference type="SUPFAM" id="SSF144052">
    <property type="entry name" value="Thermophilic metalloprotease-like"/>
    <property type="match status" value="1"/>
</dbReference>
<dbReference type="InterPro" id="IPR052170">
    <property type="entry name" value="M29_Exopeptidase"/>
</dbReference>
<keyword evidence="2" id="KW-0378">Hydrolase</keyword>
<protein>
    <submittedName>
        <fullName evidence="2">Leucyl aminopeptidase (Aminopeptidase T)</fullName>
    </submittedName>
</protein>
<dbReference type="RefSeq" id="WP_084353638.1">
    <property type="nucleotide sequence ID" value="NZ_FWYD01000012.1"/>
</dbReference>
<gene>
    <name evidence="2" type="ORF">SAMN06295998_11268</name>
</gene>
<dbReference type="EMBL" id="FWYD01000012">
    <property type="protein sequence ID" value="SMC94693.1"/>
    <property type="molecule type" value="Genomic_DNA"/>
</dbReference>
<name>A0A1W2DBC8_9RHOB</name>
<dbReference type="AlphaFoldDB" id="A0A1W2DBC8"/>
<dbReference type="GO" id="GO:0004177">
    <property type="term" value="F:aminopeptidase activity"/>
    <property type="evidence" value="ECO:0007669"/>
    <property type="project" value="UniProtKB-KW"/>
</dbReference>
<evidence type="ECO:0000256" key="1">
    <source>
        <dbReference type="ARBA" id="ARBA00022723"/>
    </source>
</evidence>
<dbReference type="STRING" id="1387277.SAMN06295998_11268"/>
<keyword evidence="2" id="KW-0031">Aminopeptidase</keyword>
<dbReference type="GO" id="GO:0046872">
    <property type="term" value="F:metal ion binding"/>
    <property type="evidence" value="ECO:0007669"/>
    <property type="project" value="UniProtKB-KW"/>
</dbReference>
<dbReference type="OrthoDB" id="7375239at2"/>
<sequence>MLHTDVGPKLARAAMVFVRDMMCVKKDESVLITINTGADLTAVNAIQDAAYMIGAKVSTLILAPRLPFQGGLADAYVSDTVEAAVTTCDAWIDLCMPYMAGCHAHDEAMKNGRTRYVLAADIGADEIVRIFGGADLDALFEFGDIFSGLIEKSVGKTGRVTTAAGTDLTFTLAPTNGFALSKANKPGGYFVPGTVVFLPEIETVQGQFVTSDVLHEYYVTGFEPMTLILDGDVKEVVGGGPENKVMMRALERAGDGNLGHVVHFTCGFHPTARYTGQCFIEDQRVIGYNAIGLGVPFWEPGGGENHPDTVIGMQSLWIDGEQILDDGVFVGNAQMLEAFKKLTPIYG</sequence>
<dbReference type="InterPro" id="IPR058739">
    <property type="entry name" value="NicX"/>
</dbReference>
<dbReference type="PANTHER" id="PTHR34448">
    <property type="entry name" value="AMINOPEPTIDASE"/>
    <property type="match status" value="1"/>
</dbReference>
<keyword evidence="2" id="KW-0645">Protease</keyword>
<dbReference type="Proteomes" id="UP000192330">
    <property type="component" value="Unassembled WGS sequence"/>
</dbReference>
<keyword evidence="3" id="KW-1185">Reference proteome</keyword>
<evidence type="ECO:0000313" key="3">
    <source>
        <dbReference type="Proteomes" id="UP000192330"/>
    </source>
</evidence>
<organism evidence="2 3">
    <name type="scientific">Primorskyibacter flagellatus</name>
    <dbReference type="NCBI Taxonomy" id="1387277"/>
    <lineage>
        <taxon>Bacteria</taxon>
        <taxon>Pseudomonadati</taxon>
        <taxon>Pseudomonadota</taxon>
        <taxon>Alphaproteobacteria</taxon>
        <taxon>Rhodobacterales</taxon>
        <taxon>Roseobacteraceae</taxon>
        <taxon>Primorskyibacter</taxon>
    </lineage>
</organism>
<keyword evidence="1" id="KW-0479">Metal-binding</keyword>